<dbReference type="PATRIC" id="fig|2064.6.peg.966"/>
<evidence type="ECO:0000256" key="1">
    <source>
        <dbReference type="SAM" id="SignalP"/>
    </source>
</evidence>
<gene>
    <name evidence="2" type="ORF">TR51_04350</name>
</gene>
<protein>
    <recommendedName>
        <fullName evidence="4">Lipoprotein</fullName>
    </recommendedName>
</protein>
<proteinExistence type="predicted"/>
<name>A0A0D0PWC2_KITGR</name>
<feature type="chain" id="PRO_5038454234" description="Lipoprotein" evidence="1">
    <location>
        <begin position="18"/>
        <end position="169"/>
    </location>
</feature>
<reference evidence="2 3" key="1">
    <citation type="submission" date="2015-02" db="EMBL/GenBank/DDBJ databases">
        <title>Draft genome sequence of Kitasatospora griseola MF730-N6, a bafilomycin, terpentecin and satosporin producer.</title>
        <authorList>
            <person name="Arens J.C."/>
            <person name="Haltli B."/>
            <person name="Kerr R.G."/>
        </authorList>
    </citation>
    <scope>NUCLEOTIDE SEQUENCE [LARGE SCALE GENOMIC DNA]</scope>
    <source>
        <strain evidence="2 3">MF730-N6</strain>
    </source>
</reference>
<organism evidence="2 3">
    <name type="scientific">Kitasatospora griseola</name>
    <name type="common">Streptomyces griseolosporeus</name>
    <dbReference type="NCBI Taxonomy" id="2064"/>
    <lineage>
        <taxon>Bacteria</taxon>
        <taxon>Bacillati</taxon>
        <taxon>Actinomycetota</taxon>
        <taxon>Actinomycetes</taxon>
        <taxon>Kitasatosporales</taxon>
        <taxon>Streptomycetaceae</taxon>
        <taxon>Kitasatospora</taxon>
    </lineage>
</organism>
<dbReference type="EMBL" id="JXZB01000001">
    <property type="protein sequence ID" value="KIQ66719.1"/>
    <property type="molecule type" value="Genomic_DNA"/>
</dbReference>
<keyword evidence="3" id="KW-1185">Reference proteome</keyword>
<evidence type="ECO:0000313" key="3">
    <source>
        <dbReference type="Proteomes" id="UP000032066"/>
    </source>
</evidence>
<dbReference type="AlphaFoldDB" id="A0A0D0PWC2"/>
<accession>A0A0D0PWC2</accession>
<dbReference type="Proteomes" id="UP000032066">
    <property type="component" value="Unassembled WGS sequence"/>
</dbReference>
<evidence type="ECO:0000313" key="2">
    <source>
        <dbReference type="EMBL" id="KIQ66719.1"/>
    </source>
</evidence>
<evidence type="ECO:0008006" key="4">
    <source>
        <dbReference type="Google" id="ProtNLM"/>
    </source>
</evidence>
<feature type="signal peptide" evidence="1">
    <location>
        <begin position="1"/>
        <end position="17"/>
    </location>
</feature>
<dbReference type="RefSeq" id="WP_043908086.1">
    <property type="nucleotide sequence ID" value="NZ_JXZB01000001.1"/>
</dbReference>
<dbReference type="OrthoDB" id="3872209at2"/>
<keyword evidence="1" id="KW-0732">Signal</keyword>
<sequence>MNTAFRGTLLATAPLFAAVPLMVDASARFQPPTTDATCVLHGHGAEVRGSGTLAMTGTATCVDAAGTPVAAGTFARSVAVSDTECDGDEDASTTVRWNDGTASTVRYGTGKVVTANGTASLIADGAVTADSTRFAGDTVHAVGTSTGTGCGVAAGKATVDSTLVLRLIR</sequence>
<comment type="caution">
    <text evidence="2">The sequence shown here is derived from an EMBL/GenBank/DDBJ whole genome shotgun (WGS) entry which is preliminary data.</text>
</comment>